<name>A0A9P1H1F5_9PEZI</name>
<dbReference type="InterPro" id="IPR022092">
    <property type="entry name" value="TMF_DNA-bd"/>
</dbReference>
<dbReference type="PANTHER" id="PTHR46515:SF1">
    <property type="entry name" value="TATA ELEMENT MODULATORY FACTOR"/>
    <property type="match status" value="1"/>
</dbReference>
<accession>A0A9P1H1F5</accession>
<keyword evidence="3" id="KW-1185">Reference proteome</keyword>
<dbReference type="AlphaFoldDB" id="A0A9P1H1F5"/>
<gene>
    <name evidence="2" type="ORF">PPNO1_LOCUS3409</name>
</gene>
<evidence type="ECO:0000313" key="3">
    <source>
        <dbReference type="Proteomes" id="UP000838763"/>
    </source>
</evidence>
<feature type="coiled-coil region" evidence="1">
    <location>
        <begin position="61"/>
        <end position="88"/>
    </location>
</feature>
<dbReference type="GO" id="GO:0005783">
    <property type="term" value="C:endoplasmic reticulum"/>
    <property type="evidence" value="ECO:0007669"/>
    <property type="project" value="TreeGrafter"/>
</dbReference>
<dbReference type="OrthoDB" id="74178at2759"/>
<sequence>MQLHPHPRHASIRNPLARKAAVAAPTGSIEQQLAERNEKISLLMAEGQSLATTEQKHRSLIKRITAQRAESDLKLAKLKTEHENLMSKMELKFDGVQLALETSRRNISDLNNEIIYLRGESSTKDGKIASLKAELENSGHLLGNTTSEADDGLLAEARLRIAELELALTTRISDQKATLDGVHADLKEYRRRAEMNQKLYLQTKTELETSENKLEGLRIIIEETTNISGGPQSNLLRQIETLQSQHAIARENWQGIEASLLSKIASQDRERGEMLSREAEFRKKAKDLVTYSEQFPNWKGNS</sequence>
<dbReference type="Proteomes" id="UP000838763">
    <property type="component" value="Unassembled WGS sequence"/>
</dbReference>
<reference evidence="2" key="1">
    <citation type="submission" date="2022-11" db="EMBL/GenBank/DDBJ databases">
        <authorList>
            <person name="Scott C."/>
            <person name="Bruce N."/>
        </authorList>
    </citation>
    <scope>NUCLEOTIDE SEQUENCE</scope>
</reference>
<dbReference type="PANTHER" id="PTHR46515">
    <property type="entry name" value="TATA ELEMENT MODULATORY FACTOR TMF1"/>
    <property type="match status" value="1"/>
</dbReference>
<dbReference type="InterPro" id="IPR052602">
    <property type="entry name" value="Growth_transcription_reg"/>
</dbReference>
<evidence type="ECO:0000256" key="1">
    <source>
        <dbReference type="SAM" id="Coils"/>
    </source>
</evidence>
<comment type="caution">
    <text evidence="2">The sequence shown here is derived from an EMBL/GenBank/DDBJ whole genome shotgun (WGS) entry which is preliminary data.</text>
</comment>
<organism evidence="2 3">
    <name type="scientific">Parascedosporium putredinis</name>
    <dbReference type="NCBI Taxonomy" id="1442378"/>
    <lineage>
        <taxon>Eukaryota</taxon>
        <taxon>Fungi</taxon>
        <taxon>Dikarya</taxon>
        <taxon>Ascomycota</taxon>
        <taxon>Pezizomycotina</taxon>
        <taxon>Sordariomycetes</taxon>
        <taxon>Hypocreomycetidae</taxon>
        <taxon>Microascales</taxon>
        <taxon>Microascaceae</taxon>
        <taxon>Parascedosporium</taxon>
    </lineage>
</organism>
<protein>
    <submittedName>
        <fullName evidence="2">Uncharacterized protein</fullName>
    </submittedName>
</protein>
<dbReference type="EMBL" id="CALLCH030000009">
    <property type="protein sequence ID" value="CAI4213665.1"/>
    <property type="molecule type" value="Genomic_DNA"/>
</dbReference>
<evidence type="ECO:0000313" key="2">
    <source>
        <dbReference type="EMBL" id="CAI4213665.1"/>
    </source>
</evidence>
<proteinExistence type="predicted"/>
<dbReference type="GO" id="GO:0005794">
    <property type="term" value="C:Golgi apparatus"/>
    <property type="evidence" value="ECO:0007669"/>
    <property type="project" value="TreeGrafter"/>
</dbReference>
<dbReference type="Pfam" id="PF12329">
    <property type="entry name" value="TMF_DNA_bd"/>
    <property type="match status" value="1"/>
</dbReference>
<keyword evidence="1" id="KW-0175">Coiled coil</keyword>